<accession>A0A0G0YZL6</accession>
<protein>
    <recommendedName>
        <fullName evidence="3">Glycosyltransferase</fullName>
    </recommendedName>
</protein>
<comment type="caution">
    <text evidence="1">The sequence shown here is derived from an EMBL/GenBank/DDBJ whole genome shotgun (WGS) entry which is preliminary data.</text>
</comment>
<dbReference type="Gene3D" id="3.90.550.10">
    <property type="entry name" value="Spore Coat Polysaccharide Biosynthesis Protein SpsA, Chain A"/>
    <property type="match status" value="1"/>
</dbReference>
<dbReference type="Proteomes" id="UP000034544">
    <property type="component" value="Unassembled WGS sequence"/>
</dbReference>
<evidence type="ECO:0000313" key="2">
    <source>
        <dbReference type="Proteomes" id="UP000034544"/>
    </source>
</evidence>
<sequence length="31" mass="3530">MKLSIVVPVYNEKNTIEKILDEIKAVEGLDK</sequence>
<organism evidence="1 2">
    <name type="scientific">candidate division WWE3 bacterium GW2011_GWE1_41_27</name>
    <dbReference type="NCBI Taxonomy" id="1619131"/>
    <lineage>
        <taxon>Bacteria</taxon>
        <taxon>Katanobacteria</taxon>
    </lineage>
</organism>
<dbReference type="AlphaFoldDB" id="A0A0G0YZL6"/>
<feature type="non-terminal residue" evidence="1">
    <location>
        <position position="31"/>
    </location>
</feature>
<evidence type="ECO:0000313" key="1">
    <source>
        <dbReference type="EMBL" id="KKS06008.1"/>
    </source>
</evidence>
<proteinExistence type="predicted"/>
<evidence type="ECO:0008006" key="3">
    <source>
        <dbReference type="Google" id="ProtNLM"/>
    </source>
</evidence>
<dbReference type="InterPro" id="IPR029044">
    <property type="entry name" value="Nucleotide-diphossugar_trans"/>
</dbReference>
<name>A0A0G0YZL6_UNCKA</name>
<gene>
    <name evidence="1" type="ORF">UU59_C0038G0006</name>
</gene>
<reference evidence="1 2" key="1">
    <citation type="journal article" date="2015" name="Nature">
        <title>rRNA introns, odd ribosomes, and small enigmatic genomes across a large radiation of phyla.</title>
        <authorList>
            <person name="Brown C.T."/>
            <person name="Hug L.A."/>
            <person name="Thomas B.C."/>
            <person name="Sharon I."/>
            <person name="Castelle C.J."/>
            <person name="Singh A."/>
            <person name="Wilkins M.J."/>
            <person name="Williams K.H."/>
            <person name="Banfield J.F."/>
        </authorList>
    </citation>
    <scope>NUCLEOTIDE SEQUENCE [LARGE SCALE GENOMIC DNA]</scope>
</reference>
<dbReference type="EMBL" id="LCBF01000038">
    <property type="protein sequence ID" value="KKS06008.1"/>
    <property type="molecule type" value="Genomic_DNA"/>
</dbReference>